<dbReference type="PANTHER" id="PTHR43201:SF5">
    <property type="entry name" value="MEDIUM-CHAIN ACYL-COA LIGASE ACSF2, MITOCHONDRIAL"/>
    <property type="match status" value="1"/>
</dbReference>
<proteinExistence type="inferred from homology"/>
<name>A0A382UG97_9ZZZZ</name>
<feature type="domain" description="AMP-binding enzyme C-terminal" evidence="4">
    <location>
        <begin position="255"/>
        <end position="288"/>
    </location>
</feature>
<dbReference type="AlphaFoldDB" id="A0A382UG97"/>
<dbReference type="InterPro" id="IPR042099">
    <property type="entry name" value="ANL_N_sf"/>
</dbReference>
<feature type="domain" description="AMP-dependent synthetase/ligase" evidence="3">
    <location>
        <begin position="16"/>
        <end position="206"/>
    </location>
</feature>
<sequence>LNRNGSDRMDRSVNFPAAILLTSGTEGRPKMVPIMHEALEHSADAIKSRLSLSSQDRWYASLSVGHIGGLALVHRVAWIGSTLLVRATFSVERLIEVVESQSASHISVVPTMLRQLLQGRGDKQSPTTLKALVVGGASIDASLLNRALGLGYPIVLTYGMTETCSQVTTTPVGLVKQKPGTVGAPIDGLEIKIGEDREIWVRGPTVLDDSTDEEGWFATGDLGEIDEVGHLWINGRRRDIIITGGVNVDPVKVANEIRSLPGVLDAAVVGLLDEVWGETVGALVVPESQKSTG</sequence>
<feature type="non-terminal residue" evidence="5">
    <location>
        <position position="1"/>
    </location>
</feature>
<organism evidence="5">
    <name type="scientific">marine metagenome</name>
    <dbReference type="NCBI Taxonomy" id="408172"/>
    <lineage>
        <taxon>unclassified sequences</taxon>
        <taxon>metagenomes</taxon>
        <taxon>ecological metagenomes</taxon>
    </lineage>
</organism>
<dbReference type="Gene3D" id="3.30.300.30">
    <property type="match status" value="1"/>
</dbReference>
<evidence type="ECO:0000259" key="3">
    <source>
        <dbReference type="Pfam" id="PF00501"/>
    </source>
</evidence>
<accession>A0A382UG97</accession>
<dbReference type="Pfam" id="PF13193">
    <property type="entry name" value="AMP-binding_C"/>
    <property type="match status" value="1"/>
</dbReference>
<dbReference type="InterPro" id="IPR020845">
    <property type="entry name" value="AMP-binding_CS"/>
</dbReference>
<dbReference type="GO" id="GO:0006631">
    <property type="term" value="P:fatty acid metabolic process"/>
    <property type="evidence" value="ECO:0007669"/>
    <property type="project" value="TreeGrafter"/>
</dbReference>
<dbReference type="Pfam" id="PF00501">
    <property type="entry name" value="AMP-binding"/>
    <property type="match status" value="1"/>
</dbReference>
<protein>
    <recommendedName>
        <fullName evidence="6">AMP-dependent synthetase/ligase domain-containing protein</fullName>
    </recommendedName>
</protein>
<keyword evidence="2" id="KW-0436">Ligase</keyword>
<dbReference type="Gene3D" id="3.40.50.12780">
    <property type="entry name" value="N-terminal domain of ligase-like"/>
    <property type="match status" value="1"/>
</dbReference>
<evidence type="ECO:0000256" key="2">
    <source>
        <dbReference type="ARBA" id="ARBA00022598"/>
    </source>
</evidence>
<dbReference type="PROSITE" id="PS00455">
    <property type="entry name" value="AMP_BINDING"/>
    <property type="match status" value="1"/>
</dbReference>
<evidence type="ECO:0008006" key="6">
    <source>
        <dbReference type="Google" id="ProtNLM"/>
    </source>
</evidence>
<dbReference type="SUPFAM" id="SSF56801">
    <property type="entry name" value="Acetyl-CoA synthetase-like"/>
    <property type="match status" value="1"/>
</dbReference>
<evidence type="ECO:0000256" key="1">
    <source>
        <dbReference type="ARBA" id="ARBA00006432"/>
    </source>
</evidence>
<comment type="similarity">
    <text evidence="1">Belongs to the ATP-dependent AMP-binding enzyme family.</text>
</comment>
<feature type="non-terminal residue" evidence="5">
    <location>
        <position position="293"/>
    </location>
</feature>
<evidence type="ECO:0000313" key="5">
    <source>
        <dbReference type="EMBL" id="SVD33142.1"/>
    </source>
</evidence>
<evidence type="ECO:0000259" key="4">
    <source>
        <dbReference type="Pfam" id="PF13193"/>
    </source>
</evidence>
<dbReference type="EMBL" id="UINC01143932">
    <property type="protein sequence ID" value="SVD33142.1"/>
    <property type="molecule type" value="Genomic_DNA"/>
</dbReference>
<dbReference type="InterPro" id="IPR000873">
    <property type="entry name" value="AMP-dep_synth/lig_dom"/>
</dbReference>
<dbReference type="InterPro" id="IPR025110">
    <property type="entry name" value="AMP-bd_C"/>
</dbReference>
<gene>
    <name evidence="5" type="ORF">METZ01_LOCUS385996</name>
</gene>
<dbReference type="PANTHER" id="PTHR43201">
    <property type="entry name" value="ACYL-COA SYNTHETASE"/>
    <property type="match status" value="1"/>
</dbReference>
<dbReference type="InterPro" id="IPR045851">
    <property type="entry name" value="AMP-bd_C_sf"/>
</dbReference>
<reference evidence="5" key="1">
    <citation type="submission" date="2018-05" db="EMBL/GenBank/DDBJ databases">
        <authorList>
            <person name="Lanie J.A."/>
            <person name="Ng W.-L."/>
            <person name="Kazmierczak K.M."/>
            <person name="Andrzejewski T.M."/>
            <person name="Davidsen T.M."/>
            <person name="Wayne K.J."/>
            <person name="Tettelin H."/>
            <person name="Glass J.I."/>
            <person name="Rusch D."/>
            <person name="Podicherti R."/>
            <person name="Tsui H.-C.T."/>
            <person name="Winkler M.E."/>
        </authorList>
    </citation>
    <scope>NUCLEOTIDE SEQUENCE</scope>
</reference>
<dbReference type="CDD" id="cd04433">
    <property type="entry name" value="AFD_class_I"/>
    <property type="match status" value="1"/>
</dbReference>
<dbReference type="GO" id="GO:0031956">
    <property type="term" value="F:medium-chain fatty acid-CoA ligase activity"/>
    <property type="evidence" value="ECO:0007669"/>
    <property type="project" value="TreeGrafter"/>
</dbReference>